<reference evidence="4" key="2">
    <citation type="submission" date="2025-09" db="UniProtKB">
        <authorList>
            <consortium name="Ensembl"/>
        </authorList>
    </citation>
    <scope>IDENTIFICATION</scope>
</reference>
<dbReference type="Ensembl" id="ENSACIT00000003014.1">
    <property type="protein sequence ID" value="ENSACIP00000002915.1"/>
    <property type="gene ID" value="ENSACIG00000002315.1"/>
</dbReference>
<dbReference type="GO" id="GO:0002088">
    <property type="term" value="P:lens development in camera-type eye"/>
    <property type="evidence" value="ECO:0007669"/>
    <property type="project" value="Ensembl"/>
</dbReference>
<dbReference type="GO" id="GO:0048709">
    <property type="term" value="P:oligodendrocyte differentiation"/>
    <property type="evidence" value="ECO:0007669"/>
    <property type="project" value="Ensembl"/>
</dbReference>
<dbReference type="GO" id="GO:0007420">
    <property type="term" value="P:brain development"/>
    <property type="evidence" value="ECO:0007669"/>
    <property type="project" value="Ensembl"/>
</dbReference>
<evidence type="ECO:0000256" key="2">
    <source>
        <dbReference type="RuleBase" id="RU049442"/>
    </source>
</evidence>
<keyword evidence="5" id="KW-1185">Reference proteome</keyword>
<dbReference type="SMART" id="SM00442">
    <property type="entry name" value="FGF"/>
    <property type="match status" value="1"/>
</dbReference>
<keyword evidence="3" id="KW-1133">Transmembrane helix</keyword>
<dbReference type="PROSITE" id="PS00247">
    <property type="entry name" value="HBGF_FGF"/>
    <property type="match status" value="1"/>
</dbReference>
<evidence type="ECO:0000256" key="3">
    <source>
        <dbReference type="SAM" id="Phobius"/>
    </source>
</evidence>
<dbReference type="PANTHER" id="PTHR11486">
    <property type="entry name" value="FIBROBLAST GROWTH FACTOR"/>
    <property type="match status" value="1"/>
</dbReference>
<dbReference type="GeneTree" id="ENSGT00940000160601"/>
<dbReference type="GO" id="GO:0048665">
    <property type="term" value="P:neuron fate specification"/>
    <property type="evidence" value="ECO:0007669"/>
    <property type="project" value="Ensembl"/>
</dbReference>
<accession>A0A3Q0R087</accession>
<proteinExistence type="inferred from homology"/>
<dbReference type="InterPro" id="IPR002209">
    <property type="entry name" value="Fibroblast_GF_fam"/>
</dbReference>
<dbReference type="GO" id="GO:0031290">
    <property type="term" value="P:retinal ganglion cell axon guidance"/>
    <property type="evidence" value="ECO:0007669"/>
    <property type="project" value="Ensembl"/>
</dbReference>
<evidence type="ECO:0000256" key="1">
    <source>
        <dbReference type="ARBA" id="ARBA00007936"/>
    </source>
</evidence>
<keyword evidence="3" id="KW-0812">Transmembrane</keyword>
<evidence type="ECO:0000313" key="4">
    <source>
        <dbReference type="Ensembl" id="ENSACIP00000002915.1"/>
    </source>
</evidence>
<dbReference type="GO" id="GO:0060041">
    <property type="term" value="P:retina development in camera-type eye"/>
    <property type="evidence" value="ECO:0007669"/>
    <property type="project" value="Ensembl"/>
</dbReference>
<protein>
    <recommendedName>
        <fullName evidence="2">Fibroblast growth factor</fullName>
        <shortName evidence="2">FGF</shortName>
    </recommendedName>
</protein>
<keyword evidence="3" id="KW-0472">Membrane</keyword>
<dbReference type="SUPFAM" id="SSF50353">
    <property type="entry name" value="Cytokine"/>
    <property type="match status" value="1"/>
</dbReference>
<dbReference type="Proteomes" id="UP000261340">
    <property type="component" value="Unplaced"/>
</dbReference>
<dbReference type="InterPro" id="IPR008996">
    <property type="entry name" value="IL1/FGF"/>
</dbReference>
<dbReference type="GO" id="GO:0008284">
    <property type="term" value="P:positive regulation of cell population proliferation"/>
    <property type="evidence" value="ECO:0007669"/>
    <property type="project" value="Ensembl"/>
</dbReference>
<dbReference type="OMA" id="GPHVYYG"/>
<evidence type="ECO:0000313" key="5">
    <source>
        <dbReference type="Proteomes" id="UP000261340"/>
    </source>
</evidence>
<feature type="transmembrane region" description="Helical" evidence="3">
    <location>
        <begin position="12"/>
        <end position="31"/>
    </location>
</feature>
<reference evidence="4" key="1">
    <citation type="submission" date="2025-08" db="UniProtKB">
        <authorList>
            <consortium name="Ensembl"/>
        </authorList>
    </citation>
    <scope>IDENTIFICATION</scope>
</reference>
<comment type="similarity">
    <text evidence="1 2">Belongs to the heparin-binding growth factors family.</text>
</comment>
<name>A0A3Q0R087_AMPCI</name>
<dbReference type="STRING" id="61819.ENSACIP00000002915"/>
<dbReference type="Pfam" id="PF00167">
    <property type="entry name" value="FGF"/>
    <property type="match status" value="1"/>
</dbReference>
<dbReference type="GO" id="GO:0050769">
    <property type="term" value="P:positive regulation of neurogenesis"/>
    <property type="evidence" value="ECO:0007669"/>
    <property type="project" value="Ensembl"/>
</dbReference>
<dbReference type="PRINTS" id="PR00262">
    <property type="entry name" value="IL1HBGF"/>
</dbReference>
<dbReference type="Gene3D" id="2.80.10.50">
    <property type="match status" value="1"/>
</dbReference>
<dbReference type="GO" id="GO:0008083">
    <property type="term" value="F:growth factor activity"/>
    <property type="evidence" value="ECO:0007669"/>
    <property type="project" value="InterPro"/>
</dbReference>
<organism evidence="4 5">
    <name type="scientific">Amphilophus citrinellus</name>
    <name type="common">Midas cichlid</name>
    <name type="synonym">Cichlasoma citrinellum</name>
    <dbReference type="NCBI Taxonomy" id="61819"/>
    <lineage>
        <taxon>Eukaryota</taxon>
        <taxon>Metazoa</taxon>
        <taxon>Chordata</taxon>
        <taxon>Craniata</taxon>
        <taxon>Vertebrata</taxon>
        <taxon>Euteleostomi</taxon>
        <taxon>Actinopterygii</taxon>
        <taxon>Neopterygii</taxon>
        <taxon>Teleostei</taxon>
        <taxon>Neoteleostei</taxon>
        <taxon>Acanthomorphata</taxon>
        <taxon>Ovalentaria</taxon>
        <taxon>Cichlomorphae</taxon>
        <taxon>Cichliformes</taxon>
        <taxon>Cichlidae</taxon>
        <taxon>New World cichlids</taxon>
        <taxon>Cichlasomatinae</taxon>
        <taxon>Heroini</taxon>
        <taxon>Amphilophus</taxon>
    </lineage>
</organism>
<sequence>MDRAATPRYQSLRVMLLLVVTVSVVNVLFSVGTVCMPLSDNGPHIAHGWAQVVRLRHLYATRPGMHLLISEDGQIHGSAVQTLHSLMEIRPVGPGRVVIRAVATARFLCIEDDGTLYSSHTYSREDCTFREQILPDGYNIYISDRHGVLLSLGNHRQRLQGLDRGVPALAQFLPRISTLNQIPSPGSNIHDHIKAAKTEEPVDTIDAFGKFSQIISSPSFHKR</sequence>
<dbReference type="AlphaFoldDB" id="A0A3Q0R087"/>